<reference evidence="1" key="2">
    <citation type="submission" date="2024-05" db="EMBL/GenBank/DDBJ databases">
        <title>Rhodohalobacter halophilus gen. nov., sp. nov., a moderately halophilic member of the family Balneolaceae.</title>
        <authorList>
            <person name="Xia J."/>
        </authorList>
    </citation>
    <scope>NUCLEOTIDE SEQUENCE</scope>
    <source>
        <strain evidence="1">WB101</strain>
    </source>
</reference>
<protein>
    <submittedName>
        <fullName evidence="1">DUF4837 family protein</fullName>
    </submittedName>
</protein>
<sequence>MNKFLLVLTIIGIGFFAACEGDYRSRSIGAVDEVYVVMDSTDWNSETALALEETFGAGIRTLPSPEPTYDLTFREFKTNDQLDNIQNLKNLIFAAPIDSENNVGRLIRALLSDDVEERVREGESFAFPIEDQWVRDQWVLILTSNSDSSLAQKIRNSESSLVSHLMEREFERREYEIYRRGEQVAISDSLWNEHGWKVRMQHDYIQTVDTSNVAVFRRSLPENDRWMMAWWQDDVEGIGFIDSEWINATRDSLLQKYVQGTREGSYVTTEYDSRRNVITTQMDRDDRIIGYETLGTWRMTNDFMGGPFVNFTYYDPRTERLFMIEYGQFAPSVRKRRFVRQFRTMGRTFESDSTWNKESDSLTNLVREE</sequence>
<dbReference type="EMBL" id="JAKLWS010000056">
    <property type="protein sequence ID" value="MCG2591012.1"/>
    <property type="molecule type" value="Genomic_DNA"/>
</dbReference>
<proteinExistence type="predicted"/>
<dbReference type="Proteomes" id="UP001165366">
    <property type="component" value="Unassembled WGS sequence"/>
</dbReference>
<evidence type="ECO:0000313" key="1">
    <source>
        <dbReference type="EMBL" id="MCG2591012.1"/>
    </source>
</evidence>
<dbReference type="PROSITE" id="PS51257">
    <property type="entry name" value="PROKAR_LIPOPROTEIN"/>
    <property type="match status" value="1"/>
</dbReference>
<name>A0ABS9KJI1_9BACT</name>
<dbReference type="RefSeq" id="WP_237856558.1">
    <property type="nucleotide sequence ID" value="NZ_JAKLWS010000056.1"/>
</dbReference>
<accession>A0ABS9KJI1</accession>
<dbReference type="InterPro" id="IPR032286">
    <property type="entry name" value="DUF4837"/>
</dbReference>
<organism evidence="1 2">
    <name type="scientific">Rhodohalobacter sulfatireducens</name>
    <dbReference type="NCBI Taxonomy" id="2911366"/>
    <lineage>
        <taxon>Bacteria</taxon>
        <taxon>Pseudomonadati</taxon>
        <taxon>Balneolota</taxon>
        <taxon>Balneolia</taxon>
        <taxon>Balneolales</taxon>
        <taxon>Balneolaceae</taxon>
        <taxon>Rhodohalobacter</taxon>
    </lineage>
</organism>
<gene>
    <name evidence="1" type="ORF">L6773_20750</name>
</gene>
<keyword evidence="2" id="KW-1185">Reference proteome</keyword>
<reference evidence="1" key="1">
    <citation type="submission" date="2022-01" db="EMBL/GenBank/DDBJ databases">
        <authorList>
            <person name="Wang Y."/>
        </authorList>
    </citation>
    <scope>NUCLEOTIDE SEQUENCE</scope>
    <source>
        <strain evidence="1">WB101</strain>
    </source>
</reference>
<comment type="caution">
    <text evidence="1">The sequence shown here is derived from an EMBL/GenBank/DDBJ whole genome shotgun (WGS) entry which is preliminary data.</text>
</comment>
<evidence type="ECO:0000313" key="2">
    <source>
        <dbReference type="Proteomes" id="UP001165366"/>
    </source>
</evidence>
<dbReference type="Pfam" id="PF16125">
    <property type="entry name" value="DUF4837"/>
    <property type="match status" value="1"/>
</dbReference>